<feature type="coiled-coil region" evidence="1">
    <location>
        <begin position="139"/>
        <end position="166"/>
    </location>
</feature>
<proteinExistence type="predicted"/>
<evidence type="ECO:0000256" key="2">
    <source>
        <dbReference type="SAM" id="Phobius"/>
    </source>
</evidence>
<accession>A0A6L5QGD2</accession>
<comment type="caution">
    <text evidence="3">The sequence shown here is derived from an EMBL/GenBank/DDBJ whole genome shotgun (WGS) entry which is preliminary data.</text>
</comment>
<feature type="transmembrane region" description="Helical" evidence="2">
    <location>
        <begin position="20"/>
        <end position="44"/>
    </location>
</feature>
<dbReference type="AlphaFoldDB" id="A0A6L5QGD2"/>
<protein>
    <submittedName>
        <fullName evidence="3">Uncharacterized protein</fullName>
    </submittedName>
</protein>
<evidence type="ECO:0000313" key="3">
    <source>
        <dbReference type="EMBL" id="MRX08863.1"/>
    </source>
</evidence>
<keyword evidence="1" id="KW-0175">Coiled coil</keyword>
<reference evidence="3 4" key="1">
    <citation type="submission" date="2019-11" db="EMBL/GenBank/DDBJ databases">
        <title>Novel species isolated from a subtropical stream in China.</title>
        <authorList>
            <person name="Lu H."/>
        </authorList>
    </citation>
    <scope>NUCLEOTIDE SEQUENCE [LARGE SCALE GENOMIC DNA]</scope>
    <source>
        <strain evidence="3 4">FT25W</strain>
    </source>
</reference>
<keyword evidence="4" id="KW-1185">Reference proteome</keyword>
<gene>
    <name evidence="3" type="ORF">GJ697_13555</name>
</gene>
<feature type="transmembrane region" description="Helical" evidence="2">
    <location>
        <begin position="64"/>
        <end position="84"/>
    </location>
</feature>
<keyword evidence="2" id="KW-0812">Transmembrane</keyword>
<keyword evidence="2" id="KW-1133">Transmembrane helix</keyword>
<evidence type="ECO:0000256" key="1">
    <source>
        <dbReference type="SAM" id="Coils"/>
    </source>
</evidence>
<organism evidence="3 4">
    <name type="scientific">Duganella alba</name>
    <dbReference type="NCBI Taxonomy" id="2666081"/>
    <lineage>
        <taxon>Bacteria</taxon>
        <taxon>Pseudomonadati</taxon>
        <taxon>Pseudomonadota</taxon>
        <taxon>Betaproteobacteria</taxon>
        <taxon>Burkholderiales</taxon>
        <taxon>Oxalobacteraceae</taxon>
        <taxon>Telluria group</taxon>
        <taxon>Duganella</taxon>
    </lineage>
</organism>
<evidence type="ECO:0000313" key="4">
    <source>
        <dbReference type="Proteomes" id="UP000481037"/>
    </source>
</evidence>
<sequence>MDDLVKSVKAQLYDRLSSPLLFTFFASLVAWNYRAVLIVVSSLSPSDKFLSLDLLSLGWEHQELYWPLHLFIFPITTSAVYIFALPWAEKFVFEYTLQRKKDLKIARQKIEDETPMSNEEARELRNLGEVASKEYDAIIKRRQEEIAALKVEISELKEQIRVLTAKPTTSENSNVLSVPQRVLLAQIYKMGGSGVAKYALFKDLSDDERLKLQYNIDELSRLEMISENTSYEDEQDDHGYEAIGLTALGRKYLVENDSGG</sequence>
<dbReference type="Proteomes" id="UP000481037">
    <property type="component" value="Unassembled WGS sequence"/>
</dbReference>
<dbReference type="EMBL" id="WKJM01000010">
    <property type="protein sequence ID" value="MRX08863.1"/>
    <property type="molecule type" value="Genomic_DNA"/>
</dbReference>
<dbReference type="RefSeq" id="WP_154368416.1">
    <property type="nucleotide sequence ID" value="NZ_WKJM01000010.1"/>
</dbReference>
<keyword evidence="2" id="KW-0472">Membrane</keyword>
<name>A0A6L5QGD2_9BURK</name>